<feature type="domain" description="Fibronectin type-III" evidence="12">
    <location>
        <begin position="581"/>
        <end position="684"/>
    </location>
</feature>
<dbReference type="PROSITE" id="PS50055">
    <property type="entry name" value="TYR_PHOSPHATASE_PTP"/>
    <property type="match status" value="2"/>
</dbReference>
<dbReference type="InterPro" id="IPR036116">
    <property type="entry name" value="FN3_sf"/>
</dbReference>
<dbReference type="Proteomes" id="UP000694866">
    <property type="component" value="Unplaced"/>
</dbReference>
<dbReference type="SMART" id="SM00194">
    <property type="entry name" value="PTPc"/>
    <property type="match status" value="2"/>
</dbReference>
<protein>
    <recommendedName>
        <fullName evidence="3">protein-tyrosine-phosphatase</fullName>
        <ecNumber evidence="3">3.1.3.48</ecNumber>
    </recommendedName>
</protein>
<dbReference type="PRINTS" id="PR00700">
    <property type="entry name" value="PRTYPHPHTASE"/>
</dbReference>
<evidence type="ECO:0000259" key="12">
    <source>
        <dbReference type="PROSITE" id="PS50853"/>
    </source>
</evidence>
<dbReference type="InterPro" id="IPR050348">
    <property type="entry name" value="Protein-Tyr_Phosphatase"/>
</dbReference>
<dbReference type="Pfam" id="PF00041">
    <property type="entry name" value="fn3"/>
    <property type="match status" value="1"/>
</dbReference>
<dbReference type="GO" id="GO:0004725">
    <property type="term" value="F:protein tyrosine phosphatase activity"/>
    <property type="evidence" value="ECO:0007669"/>
    <property type="project" value="UniProtKB-EC"/>
</dbReference>
<dbReference type="InterPro" id="IPR000387">
    <property type="entry name" value="Tyr_Pase_dom"/>
</dbReference>
<dbReference type="SMART" id="SM00060">
    <property type="entry name" value="FN3"/>
    <property type="match status" value="5"/>
</dbReference>
<name>A0A9R1TEV6_9HYME</name>
<keyword evidence="4 9" id="KW-0732">Signal</keyword>
<dbReference type="InterPro" id="IPR029021">
    <property type="entry name" value="Prot-tyrosine_phosphatase-like"/>
</dbReference>
<dbReference type="KEGG" id="fas:105269484"/>
<dbReference type="SUPFAM" id="SSF49265">
    <property type="entry name" value="Fibronectin type III"/>
    <property type="match status" value="3"/>
</dbReference>
<evidence type="ECO:0000256" key="7">
    <source>
        <dbReference type="ARBA" id="ARBA00023136"/>
    </source>
</evidence>
<proteinExistence type="inferred from homology"/>
<dbReference type="RefSeq" id="XP_011308080.1">
    <property type="nucleotide sequence ID" value="XM_011309778.1"/>
</dbReference>
<feature type="chain" id="PRO_5040199187" description="protein-tyrosine-phosphatase" evidence="9">
    <location>
        <begin position="20"/>
        <end position="2004"/>
    </location>
</feature>
<comment type="catalytic activity">
    <reaction evidence="8">
        <text>O-phospho-L-tyrosyl-[protein] + H2O = L-tyrosyl-[protein] + phosphate</text>
        <dbReference type="Rhea" id="RHEA:10684"/>
        <dbReference type="Rhea" id="RHEA-COMP:10136"/>
        <dbReference type="Rhea" id="RHEA-COMP:20101"/>
        <dbReference type="ChEBI" id="CHEBI:15377"/>
        <dbReference type="ChEBI" id="CHEBI:43474"/>
        <dbReference type="ChEBI" id="CHEBI:46858"/>
        <dbReference type="ChEBI" id="CHEBI:61978"/>
        <dbReference type="EC" id="3.1.3.48"/>
    </reaction>
</comment>
<dbReference type="InterPro" id="IPR016130">
    <property type="entry name" value="Tyr_Pase_AS"/>
</dbReference>
<dbReference type="OrthoDB" id="6417559at2759"/>
<keyword evidence="5" id="KW-0378">Hydrolase</keyword>
<dbReference type="CDD" id="cd00063">
    <property type="entry name" value="FN3"/>
    <property type="match status" value="1"/>
</dbReference>
<dbReference type="Gene3D" id="3.90.190.10">
    <property type="entry name" value="Protein tyrosine phosphatase superfamily"/>
    <property type="match status" value="2"/>
</dbReference>
<evidence type="ECO:0000256" key="4">
    <source>
        <dbReference type="ARBA" id="ARBA00022729"/>
    </source>
</evidence>
<keyword evidence="13" id="KW-1185">Reference proteome</keyword>
<gene>
    <name evidence="14" type="primary">LOC105269484</name>
</gene>
<evidence type="ECO:0000256" key="6">
    <source>
        <dbReference type="ARBA" id="ARBA00022912"/>
    </source>
</evidence>
<comment type="subcellular location">
    <subcellularLocation>
        <location evidence="1">Membrane</location>
        <topology evidence="1">Single-pass membrane protein</topology>
    </subcellularLocation>
</comment>
<dbReference type="Gene3D" id="2.170.300.10">
    <property type="entry name" value="Tie2 ligand-binding domain superfamily"/>
    <property type="match status" value="1"/>
</dbReference>
<evidence type="ECO:0000256" key="2">
    <source>
        <dbReference type="ARBA" id="ARBA00009580"/>
    </source>
</evidence>
<evidence type="ECO:0000256" key="9">
    <source>
        <dbReference type="SAM" id="SignalP"/>
    </source>
</evidence>
<evidence type="ECO:0000256" key="3">
    <source>
        <dbReference type="ARBA" id="ARBA00013064"/>
    </source>
</evidence>
<accession>A0A9R1TEV6</accession>
<dbReference type="GO" id="GO:0016020">
    <property type="term" value="C:membrane"/>
    <property type="evidence" value="ECO:0007669"/>
    <property type="project" value="UniProtKB-SubCell"/>
</dbReference>
<dbReference type="InterPro" id="IPR003595">
    <property type="entry name" value="Tyr_Pase_cat"/>
</dbReference>
<sequence>MQFFGILIIIFLFGLQVFGDQLLTYRGKDISLSTWSFQMERRLKCISDNPYDALIWNTNLQWKLADSAYSDRKKISKPTLSNSIPTIYGINCNFDDKQDPCFEKWSQVNGIWEIVGSMEHPMGPIFDSRWDDFQEHTTFNTERGRLKLISKLTDTSSIVVSIRGDGNAHFFVCTSEDYYHDFCYWIILGGWPNHPAKQSSGVRKCASGIGDGSAPSANSTCQVLLAVRPNHKPLSNEEWKTFMLTWEKKNKMITIHDPYELVLSYTDDEPPEMNTESSQEYYLFFDNPKDTVPKIYRFHNYSYTLTRIPNAELRSQLGPNDSDDICIDLLIGLCADCDLQVSIMDGDDRAVVSKIFNGSSIPRRSDHNLPLWQHAKIEVKNISIYSSPFTVRIVTRSGNNRTSGHWAIANVRECLPKDTSKQTSMTAIQDSNPRWYWPNVTCQKLSYNEENRMIMDPARNMKAVLQSSRFENDSLLCEQSYIGPYCSTRCQDDFDSDCRNVIMCDKQECYCPTGFEGNGCADNCNKWNYGYSCSKTCGSCALRYQNLGVCDIYTGKCRKCQSFPNKYLIPPYCKNDEAVHPPSVPLVSNVTSHSAHVSNIIPGCENIDVSFKFHLNKNGSADYESWSAEETSNSNSSTPGARVFNALLKKLSAGTQYRVRMIMSIENGRFILEGTWETFTTKCQNATDYIVTPDERSLTVTKLPNKVSGDSCPDNWYYITIFSMSPRRSEESSSKFPANFTNLRPYEDYEIEVKGLDGQVYLKRQVKTLEAAPTEVISLKADNIGSTTATISWSPPTWPNGIITGYTIKIKPSYHVGCAVREQAKLNFEEKIIEVDNLTLTHAIIDLMPFVGYAFTVSAHNSRRGLERTRGFETDPLDIPTEKWIDLKFNSKKSKLEWRDPDCNMWTGPVNGSQLFFAGVSPDVRDFTDYHFTTWHSFTLNDSKRQEIHGLETYNVKVHLLHAFIAEKYNPNVFVELNFTTLPSAPPKVRNFEIVEVDSEKKLITLRWQKPLAPTNGRIIGYDINVPESRVETKKFTAFPDETCYLWDDFLCKTVDRIYESSGYIQVRARNEGADEPGESSEKSNILKEKDLVPEKPLDVVPSPLTHGIVKLRWRHPRRTGIPLRIFKIKARVLKTDLARDLSREEIAPSKEFLISTYEKIYETQMELLSSTMYELTIQGVGNRSEGETDTVTVTTESAFNFTEPQEPVINDQGSQIDIVIPAIVNDTTDNLIHIILIGPKPCSSSWPITKNAKKDLRLESSTSAWRIAAFPTIDVANKSFTIGNDKVHGSIANCPLPNGTYVVAYVVLNSRRSAGDQSAMVLSWQSHKVQIGPVKRIPHEAWIVPLVLVLTASAGIAWFYSRRNRKVRPKRTEHDIFPPILTPRKSPSYRETSLLVASRESLIGACEVHTPDVVPTGDRSQENCSETVVKLKDFQDYVKDGIDSGKLNAQYESLPRGQTKSWEYGLLPENKSKNRYANLIAYDETRVKLDKLPDTPFSDYINANYIKGYQKNKAYIATQGPREGTVNDFWRMIWQERVQVICMLANVMESGKKKCEQYWPEIGKEMTFGDINVHNLTHTTFADYTFRTFSVTCDQETRRIEHLHYTAWPDHGVPLYIQSVVAYLKKLLATPQGHGPIVVHCSAGIGRTGTIILCDICLRKAAGQGILDVFIETREMRSQRANMVDNKQQYLLAHLALVECLLSLPTAIPCNETLPMRIQEYKKQLSIQQQRLDESIWQDKALQSPNVKPMEISQNNISKNRYPELAAVVGAALHISRYPTTDNDSDYIFGVYVDSAMRKNNYIASQLPLPSTVNDFWRMIAEFNVELVIVLQPPDKQDPTCCEFIPELDEELHPTPFLTFKGRNFVDEDICTNRKILLTDSSTKPAKERLITVLSLKGWEERNEPPPKPITLVNFWQYAEKIPRGDGPTVVLCHDGVTNCGLYLTLSFLLERMGLERECDVCLAIRAVRRSRSDFCRALEQFEYLYDTALIYADYFETYANFT</sequence>
<dbReference type="PROSITE" id="PS00383">
    <property type="entry name" value="TYR_PHOSPHATASE_1"/>
    <property type="match status" value="1"/>
</dbReference>
<organism evidence="13 14">
    <name type="scientific">Fopius arisanus</name>
    <dbReference type="NCBI Taxonomy" id="64838"/>
    <lineage>
        <taxon>Eukaryota</taxon>
        <taxon>Metazoa</taxon>
        <taxon>Ecdysozoa</taxon>
        <taxon>Arthropoda</taxon>
        <taxon>Hexapoda</taxon>
        <taxon>Insecta</taxon>
        <taxon>Pterygota</taxon>
        <taxon>Neoptera</taxon>
        <taxon>Endopterygota</taxon>
        <taxon>Hymenoptera</taxon>
        <taxon>Apocrita</taxon>
        <taxon>Ichneumonoidea</taxon>
        <taxon>Braconidae</taxon>
        <taxon>Opiinae</taxon>
        <taxon>Fopius</taxon>
    </lineage>
</organism>
<feature type="domain" description="Tyrosine specific protein phosphatases" evidence="11">
    <location>
        <begin position="1619"/>
        <end position="1692"/>
    </location>
</feature>
<dbReference type="CDD" id="cd00047">
    <property type="entry name" value="PTPc"/>
    <property type="match status" value="2"/>
</dbReference>
<dbReference type="EC" id="3.1.3.48" evidence="3"/>
<keyword evidence="6" id="KW-0904">Protein phosphatase</keyword>
<dbReference type="SUPFAM" id="SSF52799">
    <property type="entry name" value="(Phosphotyrosine protein) phosphatases II"/>
    <property type="match status" value="2"/>
</dbReference>
<dbReference type="Gene3D" id="2.60.40.10">
    <property type="entry name" value="Immunoglobulins"/>
    <property type="match status" value="2"/>
</dbReference>
<evidence type="ECO:0000259" key="10">
    <source>
        <dbReference type="PROSITE" id="PS50055"/>
    </source>
</evidence>
<evidence type="ECO:0000313" key="14">
    <source>
        <dbReference type="RefSeq" id="XP_011308080.1"/>
    </source>
</evidence>
<comment type="similarity">
    <text evidence="2">Belongs to the protein-tyrosine phosphatase family.</text>
</comment>
<dbReference type="PANTHER" id="PTHR19134:SF562">
    <property type="entry name" value="PROTEIN-TYROSINE-PHOSPHATASE"/>
    <property type="match status" value="1"/>
</dbReference>
<dbReference type="PROSITE" id="PS50853">
    <property type="entry name" value="FN3"/>
    <property type="match status" value="2"/>
</dbReference>
<dbReference type="Pfam" id="PF00102">
    <property type="entry name" value="Y_phosphatase"/>
    <property type="match status" value="2"/>
</dbReference>
<dbReference type="InterPro" id="IPR003961">
    <property type="entry name" value="FN3_dom"/>
</dbReference>
<keyword evidence="7" id="KW-0472">Membrane</keyword>
<dbReference type="InterPro" id="IPR000242">
    <property type="entry name" value="PTP_cat"/>
</dbReference>
<dbReference type="SMART" id="SM00404">
    <property type="entry name" value="PTPc_motif"/>
    <property type="match status" value="2"/>
</dbReference>
<evidence type="ECO:0000256" key="8">
    <source>
        <dbReference type="ARBA" id="ARBA00051722"/>
    </source>
</evidence>
<feature type="domain" description="Tyrosine-protein phosphatase" evidence="10">
    <location>
        <begin position="1448"/>
        <end position="1701"/>
    </location>
</feature>
<evidence type="ECO:0000313" key="13">
    <source>
        <dbReference type="Proteomes" id="UP000694866"/>
    </source>
</evidence>
<dbReference type="FunFam" id="3.90.190.10:FF:000102">
    <property type="entry name" value="Receptor-type tyrosine-protein phosphatase"/>
    <property type="match status" value="1"/>
</dbReference>
<reference evidence="14" key="1">
    <citation type="submission" date="2025-08" db="UniProtKB">
        <authorList>
            <consortium name="RefSeq"/>
        </authorList>
    </citation>
    <scope>IDENTIFICATION</scope>
    <source>
        <strain evidence="14">USDA-PBARC FA_bdor</strain>
        <tissue evidence="14">Whole organism</tissue>
    </source>
</reference>
<dbReference type="PANTHER" id="PTHR19134">
    <property type="entry name" value="RECEPTOR-TYPE TYROSINE-PROTEIN PHOSPHATASE"/>
    <property type="match status" value="1"/>
</dbReference>
<evidence type="ECO:0000256" key="5">
    <source>
        <dbReference type="ARBA" id="ARBA00022801"/>
    </source>
</evidence>
<dbReference type="InterPro" id="IPR013783">
    <property type="entry name" value="Ig-like_fold"/>
</dbReference>
<feature type="domain" description="Fibronectin type-III" evidence="12">
    <location>
        <begin position="772"/>
        <end position="884"/>
    </location>
</feature>
<dbReference type="GO" id="GO:0008045">
    <property type="term" value="P:motor neuron axon guidance"/>
    <property type="evidence" value="ECO:0007669"/>
    <property type="project" value="TreeGrafter"/>
</dbReference>
<evidence type="ECO:0000259" key="11">
    <source>
        <dbReference type="PROSITE" id="PS50056"/>
    </source>
</evidence>
<feature type="signal peptide" evidence="9">
    <location>
        <begin position="1"/>
        <end position="19"/>
    </location>
</feature>
<dbReference type="GeneID" id="105269484"/>
<dbReference type="PROSITE" id="PS50056">
    <property type="entry name" value="TYR_PHOSPHATASE_2"/>
    <property type="match status" value="2"/>
</dbReference>
<keyword evidence="14" id="KW-0675">Receptor</keyword>
<feature type="domain" description="Tyrosine-protein phosphatase" evidence="10">
    <location>
        <begin position="1755"/>
        <end position="1993"/>
    </location>
</feature>
<evidence type="ECO:0000256" key="1">
    <source>
        <dbReference type="ARBA" id="ARBA00004167"/>
    </source>
</evidence>
<feature type="domain" description="Tyrosine specific protein phosphatases" evidence="11">
    <location>
        <begin position="1914"/>
        <end position="1984"/>
    </location>
</feature>